<protein>
    <submittedName>
        <fullName evidence="1">Uncharacterized protein</fullName>
    </submittedName>
</protein>
<evidence type="ECO:0000313" key="2">
    <source>
        <dbReference type="Proteomes" id="UP000808349"/>
    </source>
</evidence>
<name>A0A9D7XFF7_9BACT</name>
<organism evidence="1 2">
    <name type="scientific">Candidatus Defluviibacterium haderslevense</name>
    <dbReference type="NCBI Taxonomy" id="2981993"/>
    <lineage>
        <taxon>Bacteria</taxon>
        <taxon>Pseudomonadati</taxon>
        <taxon>Bacteroidota</taxon>
        <taxon>Saprospiria</taxon>
        <taxon>Saprospirales</taxon>
        <taxon>Saprospiraceae</taxon>
        <taxon>Candidatus Defluviibacterium</taxon>
    </lineage>
</organism>
<proteinExistence type="predicted"/>
<sequence>MKVLFLILFPLFLSAQGKRDYIWLLGGNRTPTTDTSYQGFQIDFNIKPKAIYVRDRPLPILRQNNASICDKNGNLLMYTAGCNISDRLHIPMPNGKINEGFVWDFACTRGDYVIHNGSLFLPNSLNDSTYFIIHKFVEFDPDSALPGATATKLLYSTVDMTLNNGYGDVTEKNQVVIEKHLSGGDLTATRHSNNQDWWILVPGRANDLYYSIQFTENGPLPFQEMKLGIPMQYLDDGGSQSSFSPDGTKYARMTPSTGLFLMDFDRTSGKLSNFKNVTTGSETNDHTVGVAFSPDSRFVYLVYRWDLYQVDTWVQDLKSSLVHIATWDGYVEGGIWAAGFDAAMLGPDCKIYIRTGTSNRVMHVIHNPNAKGKACNFEQHGIQLPARNHASIPNFVNYRLGYEPVCDSSLTMTWSQYLTKNWMELYIYPNPVVKRIKYGNF</sequence>
<reference evidence="1 2" key="1">
    <citation type="submission" date="2020-10" db="EMBL/GenBank/DDBJ databases">
        <title>Connecting structure to function with the recovery of over 1000 high-quality activated sludge metagenome-assembled genomes encoding full-length rRNA genes using long-read sequencing.</title>
        <authorList>
            <person name="Singleton C.M."/>
            <person name="Petriglieri F."/>
            <person name="Kristensen J.M."/>
            <person name="Kirkegaard R.H."/>
            <person name="Michaelsen T.Y."/>
            <person name="Andersen M.H."/>
            <person name="Karst S.M."/>
            <person name="Dueholm M.S."/>
            <person name="Nielsen P.H."/>
            <person name="Albertsen M."/>
        </authorList>
    </citation>
    <scope>NUCLEOTIDE SEQUENCE [LARGE SCALE GENOMIC DNA]</scope>
    <source>
        <strain evidence="1">Ribe_18-Q3-R11-54_BAT3C.373</strain>
    </source>
</reference>
<dbReference type="SUPFAM" id="SSF82171">
    <property type="entry name" value="DPP6 N-terminal domain-like"/>
    <property type="match status" value="1"/>
</dbReference>
<evidence type="ECO:0000313" key="1">
    <source>
        <dbReference type="EMBL" id="MBK9718616.1"/>
    </source>
</evidence>
<dbReference type="EMBL" id="JADKFW010000011">
    <property type="protein sequence ID" value="MBK9718616.1"/>
    <property type="molecule type" value="Genomic_DNA"/>
</dbReference>
<dbReference type="AlphaFoldDB" id="A0A9D7XFF7"/>
<comment type="caution">
    <text evidence="1">The sequence shown here is derived from an EMBL/GenBank/DDBJ whole genome shotgun (WGS) entry which is preliminary data.</text>
</comment>
<gene>
    <name evidence="1" type="ORF">IPO85_14105</name>
</gene>
<accession>A0A9D7XFF7</accession>
<dbReference type="Proteomes" id="UP000808349">
    <property type="component" value="Unassembled WGS sequence"/>
</dbReference>